<gene>
    <name evidence="1" type="ORF">ACHAW5_006977</name>
</gene>
<proteinExistence type="predicted"/>
<protein>
    <recommendedName>
        <fullName evidence="3">Protein-tyrosine sulfotransferase</fullName>
    </recommendedName>
</protein>
<organism evidence="1 2">
    <name type="scientific">Stephanodiscus triporus</name>
    <dbReference type="NCBI Taxonomy" id="2934178"/>
    <lineage>
        <taxon>Eukaryota</taxon>
        <taxon>Sar</taxon>
        <taxon>Stramenopiles</taxon>
        <taxon>Ochrophyta</taxon>
        <taxon>Bacillariophyta</taxon>
        <taxon>Coscinodiscophyceae</taxon>
        <taxon>Thalassiosirophycidae</taxon>
        <taxon>Stephanodiscales</taxon>
        <taxon>Stephanodiscaceae</taxon>
        <taxon>Stephanodiscus</taxon>
    </lineage>
</organism>
<evidence type="ECO:0008006" key="3">
    <source>
        <dbReference type="Google" id="ProtNLM"/>
    </source>
</evidence>
<dbReference type="AlphaFoldDB" id="A0ABD3NLZ5"/>
<reference evidence="1 2" key="1">
    <citation type="submission" date="2024-10" db="EMBL/GenBank/DDBJ databases">
        <title>Updated reference genomes for cyclostephanoid diatoms.</title>
        <authorList>
            <person name="Roberts W.R."/>
            <person name="Alverson A.J."/>
        </authorList>
    </citation>
    <scope>NUCLEOTIDE SEQUENCE [LARGE SCALE GENOMIC DNA]</scope>
    <source>
        <strain evidence="1 2">AJA276-08</strain>
    </source>
</reference>
<accession>A0ABD3NLZ5</accession>
<dbReference type="EMBL" id="JALLAZ020001319">
    <property type="protein sequence ID" value="KAL3777005.1"/>
    <property type="molecule type" value="Genomic_DNA"/>
</dbReference>
<evidence type="ECO:0000313" key="2">
    <source>
        <dbReference type="Proteomes" id="UP001530315"/>
    </source>
</evidence>
<dbReference type="Proteomes" id="UP001530315">
    <property type="component" value="Unassembled WGS sequence"/>
</dbReference>
<keyword evidence="2" id="KW-1185">Reference proteome</keyword>
<sequence>MATSIARRWNLTAPEAVSLLERQFDRVDDYSPERDFVHFHHLYKSGGTSISNLMDETLGPRGGGGGILPGSYESGDFDHDEALADINRRIASGTRREDLPYAASYAHTGLRPVHGPRRTRTGIFLLDQLPHRRLRVVAMLRDVVDFRASNHAMIMCGLNYEVMRWNAQREARGLTRVCSPREGLNISEMVDNKIRDLVERCRAEEALLAKGERPAKKLFPQQRKQCADEESGIDTLAHCRSADHLLASPQYDKHYRSMFKALMGRFHREQEFTNNTAYKGMGYGFERAEESRGFSIEKVEEYTLQDLGGLDTTISGAGDGVGPPEPDFVWFGITERMKESTALFYFQFRVAPLPRTPDKRVQECRPTSWWTDENREVVKEREPADYAVWRAANAIMDVRMEKMKMEIRSLLRAGETRESLYYVDWDQLEELGVEL</sequence>
<comment type="caution">
    <text evidence="1">The sequence shown here is derived from an EMBL/GenBank/DDBJ whole genome shotgun (WGS) entry which is preliminary data.</text>
</comment>
<evidence type="ECO:0000313" key="1">
    <source>
        <dbReference type="EMBL" id="KAL3777005.1"/>
    </source>
</evidence>
<name>A0ABD3NLZ5_9STRA</name>